<dbReference type="EMBL" id="JACGLS010000004">
    <property type="protein sequence ID" value="MBA6156666.1"/>
    <property type="molecule type" value="Genomic_DNA"/>
</dbReference>
<dbReference type="RefSeq" id="WP_182125173.1">
    <property type="nucleotide sequence ID" value="NZ_JACGLS010000004.1"/>
</dbReference>
<keyword evidence="3" id="KW-1185">Reference proteome</keyword>
<protein>
    <recommendedName>
        <fullName evidence="4">Outer membrane protein beta-barrel domain-containing protein</fullName>
    </recommendedName>
</protein>
<dbReference type="AlphaFoldDB" id="A0A839AQ74"/>
<name>A0A839AQ74_9FLAO</name>
<dbReference type="Proteomes" id="UP000563906">
    <property type="component" value="Unassembled WGS sequence"/>
</dbReference>
<feature type="signal peptide" evidence="1">
    <location>
        <begin position="1"/>
        <end position="20"/>
    </location>
</feature>
<evidence type="ECO:0000313" key="2">
    <source>
        <dbReference type="EMBL" id="MBA6156666.1"/>
    </source>
</evidence>
<evidence type="ECO:0000256" key="1">
    <source>
        <dbReference type="SAM" id="SignalP"/>
    </source>
</evidence>
<dbReference type="SUPFAM" id="SSF56935">
    <property type="entry name" value="Porins"/>
    <property type="match status" value="2"/>
</dbReference>
<keyword evidence="1" id="KW-0732">Signal</keyword>
<proteinExistence type="predicted"/>
<evidence type="ECO:0000313" key="3">
    <source>
        <dbReference type="Proteomes" id="UP000563906"/>
    </source>
</evidence>
<accession>A0A839AQ74</accession>
<feature type="chain" id="PRO_5032440024" description="Outer membrane protein beta-barrel domain-containing protein" evidence="1">
    <location>
        <begin position="21"/>
        <end position="822"/>
    </location>
</feature>
<evidence type="ECO:0008006" key="4">
    <source>
        <dbReference type="Google" id="ProtNLM"/>
    </source>
</evidence>
<gene>
    <name evidence="2" type="ORF">H3Z83_09085</name>
</gene>
<organism evidence="2 3">
    <name type="scientific">Tenacibaculum pelagium</name>
    <dbReference type="NCBI Taxonomy" id="2759527"/>
    <lineage>
        <taxon>Bacteria</taxon>
        <taxon>Pseudomonadati</taxon>
        <taxon>Bacteroidota</taxon>
        <taxon>Flavobacteriia</taxon>
        <taxon>Flavobacteriales</taxon>
        <taxon>Flavobacteriaceae</taxon>
        <taxon>Tenacibaculum</taxon>
    </lineage>
</organism>
<reference evidence="2 3" key="1">
    <citation type="submission" date="2020-07" db="EMBL/GenBank/DDBJ databases">
        <title>Bacterium isolated from marine sediment.</title>
        <authorList>
            <person name="Shang D."/>
            <person name="Du Z.-J."/>
        </authorList>
    </citation>
    <scope>NUCLEOTIDE SEQUENCE [LARGE SCALE GENOMIC DNA]</scope>
    <source>
        <strain evidence="2 3">S7007</strain>
    </source>
</reference>
<comment type="caution">
    <text evidence="2">The sequence shown here is derived from an EMBL/GenBank/DDBJ whole genome shotgun (WGS) entry which is preliminary data.</text>
</comment>
<sequence>MKTKKIILLIILLFPSIVFSQNLDKIGNADLFKLTGGVAANAIYYNGDSNRDPFTYILSGNVNVNISDIYNIPFSFSYSNAKFQKNNPFSFNRLSLHPSYKWVTAHIGDVNMTFSPYTLSGHQFTGIGFDLSPGDKFKVSVMYGRLLKEREYQVDNLNGVANYKRNGYGIKTSYKLEKGTIGAIFFKAKDEKTSLKNEIPIEKDIQPKENAVISVDGNYKLTNELSVKAELAVSALTEDVRAGKENSGFLDFLLNTNVSTQYYKAYNFNIDYQFGKGLIGLGYERIDPNYKTLGGYYFNNDLENITVNASQRIFKEKLGITVNAGLQKDDLDGAKTSQLRRLVFSLNANYNASEKLNVTAGYSSFQSFTNIKNQFDYINEVSQIENELDKANISQISQNSNLNVNYVLTNSEQKRENINVGFTFQNAVNEIDNKAAEKDESSFYNGNVVYTIAYPNDNLTLSGALNGSYSKLPQNKGIIAGPTVSASKAYLNKKLKLTSAVSYNQSINNGTKQGEIINLRLGARYVYKKRHNFNLNVLNQYRKSLSKSRKDLTITFGYNYAFGSFSSKDIRFKKKTKKKKVKNKKENFIKFTYKDSIYEGTIPMIDFKLKKLSESTLFKDMPNYKKQKLDDYRKEIAKEENKRAYKIKAIQYLKDLHDIKNYEKKYNELLFSVIQDLSKDINRLSLDYAIEIDYTKVNKEVVKHELWNKTPQDIKTYPKELQEEYAVLEKEQKGALTKLVTHRWMKSVITKYTTFNTIVKRDAYLKGFFNQEGGSVFKMIDNKEDKLKIKLYLLKKVIDFYAKKSKDAINFDDYELKYIYKN</sequence>